<gene>
    <name evidence="1" type="ORF">PRV_01405</name>
</gene>
<dbReference type="PATRIC" id="fig|1403316.3.peg.251"/>
<protein>
    <submittedName>
        <fullName evidence="1">Uncharacterized protein</fullName>
    </submittedName>
</protein>
<keyword evidence="2" id="KW-1185">Reference proteome</keyword>
<evidence type="ECO:0000313" key="2">
    <source>
        <dbReference type="Proteomes" id="UP000017119"/>
    </source>
</evidence>
<dbReference type="OrthoDB" id="398447at2"/>
<dbReference type="Proteomes" id="UP000017119">
    <property type="component" value="Chromosome"/>
</dbReference>
<evidence type="ECO:0000313" key="1">
    <source>
        <dbReference type="EMBL" id="AGX89041.1"/>
    </source>
</evidence>
<dbReference type="KEGG" id="mpv:PRV_01405"/>
<reference evidence="1 2" key="1">
    <citation type="journal article" date="2013" name="Genome Announc.">
        <title>Genome Sequence of Mycoplasma parvum (Formerly Eperythrozoon parvum), a Diminutive Hemoplasma of the Pig.</title>
        <authorList>
            <person name="do Nascimento N.C."/>
            <person name="Dos Santos A.P."/>
            <person name="Chu Y."/>
            <person name="Guimaraes A.M."/>
            <person name="Pagliaro A."/>
            <person name="Messick J.B."/>
        </authorList>
    </citation>
    <scope>NUCLEOTIDE SEQUENCE [LARGE SCALE GENOMIC DNA]</scope>
    <source>
        <strain evidence="1 2">Indiana</strain>
    </source>
</reference>
<sequence length="373" mass="43165">MFNLIPIKPQQNKNLVESSSEMKLNWNSENYFKPQVLDIKEINNKINNLKNVELKNNSDFQKGGFYVLKVDKNKIPSIRVNTQIELSETPKERIRFPEQKYHQKIATLKVKAPLVGDILQKVPFKFDVSYPSSMLLVKKINHDSSLVKTSGEKNSSNNKEKIYSYFLKNNNKTNQDLNLQKVGVLGIWEFPDFLTSSKSSTSDLSGLDLRFAKKVDYANLKGNSHNNNSSWLDIILGKEKNKEGYYLIRTDNSYWNYKIKDKINLFRVERKENQENQTNSEDASKQEENLTNFEIVSGVISQIPLSRTCSLKKFTIQDELKNPIIIWEKIQNKVSTKGTIDPEEKFCEENNENISPSTMILMGYNLKNNKITK</sequence>
<dbReference type="EMBL" id="CP006771">
    <property type="protein sequence ID" value="AGX89041.1"/>
    <property type="molecule type" value="Genomic_DNA"/>
</dbReference>
<proteinExistence type="predicted"/>
<accession>U5NBU6</accession>
<dbReference type="STRING" id="1403316.PRV_01405"/>
<dbReference type="RefSeq" id="WP_022769568.1">
    <property type="nucleotide sequence ID" value="NC_022575.1"/>
</dbReference>
<dbReference type="AlphaFoldDB" id="U5NBU6"/>
<name>U5NBU6_9MOLU</name>
<dbReference type="HOGENOM" id="CLU_031532_0_0_14"/>
<organism evidence="1 2">
    <name type="scientific">Mycoplasma parvum str. Indiana</name>
    <dbReference type="NCBI Taxonomy" id="1403316"/>
    <lineage>
        <taxon>Bacteria</taxon>
        <taxon>Bacillati</taxon>
        <taxon>Mycoplasmatota</taxon>
        <taxon>Mollicutes</taxon>
        <taxon>Mycoplasmataceae</taxon>
        <taxon>Mycoplasma</taxon>
    </lineage>
</organism>